<dbReference type="PANTHER" id="PTHR35936">
    <property type="entry name" value="MEMBRANE-BOUND LYTIC MUREIN TRANSGLYCOSYLASE F"/>
    <property type="match status" value="1"/>
</dbReference>
<feature type="chain" id="PRO_5040922992" evidence="2">
    <location>
        <begin position="21"/>
        <end position="262"/>
    </location>
</feature>
<comment type="caution">
    <text evidence="3">The sequence shown here is derived from an EMBL/GenBank/DDBJ whole genome shotgun (WGS) entry which is preliminary data.</text>
</comment>
<evidence type="ECO:0000256" key="1">
    <source>
        <dbReference type="ARBA" id="ARBA00010333"/>
    </source>
</evidence>
<protein>
    <submittedName>
        <fullName evidence="3">Transporter substrate-binding domain-containing protein</fullName>
    </submittedName>
</protein>
<gene>
    <name evidence="3" type="ORF">NYR02_11030</name>
</gene>
<name>A0A9X2WG01_9GAMM</name>
<dbReference type="RefSeq" id="WP_260976424.1">
    <property type="nucleotide sequence ID" value="NZ_JAOANI010000019.1"/>
</dbReference>
<dbReference type="AlphaFoldDB" id="A0A9X2WG01"/>
<accession>A0A9X2WG01</accession>
<evidence type="ECO:0000313" key="4">
    <source>
        <dbReference type="Proteomes" id="UP001147830"/>
    </source>
</evidence>
<sequence length="262" mass="29755">MFKSLIFLLSAGSFLLPANAAEQTSVFTRDNIKSISVVAPEWEGFTNADGSGLYWEVLKAVYEPVQVKVKTAIVPWNRAMKMVTKYRVYNAIVGENKNTEEELLFPDYAIDVEYMSVLSKASRNLPWDGTASLAGKKVGWIKDYDVIAKEDQTFELVQYRTTAQGLELLDAGKIDYMIDEWDEIAEAVSASGQDMTRYVMNEMPNGKDVYIAFANTPLSQMLIDIYNERIPVLYREKKLLNLYEKWEADIPLSVKDRANKAL</sequence>
<proteinExistence type="inferred from homology"/>
<comment type="similarity">
    <text evidence="1">Belongs to the bacterial solute-binding protein 3 family.</text>
</comment>
<dbReference type="PANTHER" id="PTHR35936:SF6">
    <property type="entry name" value="AMINO ACID ABC TRANSPORTER SUBSTRATE-BINDING PAAT FAMILY PROTEIN"/>
    <property type="match status" value="1"/>
</dbReference>
<dbReference type="Proteomes" id="UP001147830">
    <property type="component" value="Unassembled WGS sequence"/>
</dbReference>
<keyword evidence="4" id="KW-1185">Reference proteome</keyword>
<dbReference type="SUPFAM" id="SSF53850">
    <property type="entry name" value="Periplasmic binding protein-like II"/>
    <property type="match status" value="1"/>
</dbReference>
<reference evidence="3" key="1">
    <citation type="journal article" date="2022" name="Front. Microbiol.">
        <title>Genome-based taxonomic rearrangement of Oceanobacter-related bacteria including the description of Thalassolituus hydrocarbonoclasticus sp. nov. and Thalassolituus pacificus sp. nov. and emended description of the genus Thalassolituus.</title>
        <authorList>
            <person name="Dong C."/>
            <person name="Wei L."/>
            <person name="Wang J."/>
            <person name="Lai Q."/>
            <person name="Huang Z."/>
            <person name="Shao Z."/>
        </authorList>
    </citation>
    <scope>NUCLEOTIDE SEQUENCE</scope>
    <source>
        <strain evidence="3">59MF3M-4</strain>
    </source>
</reference>
<evidence type="ECO:0000313" key="3">
    <source>
        <dbReference type="EMBL" id="MCT7359558.1"/>
    </source>
</evidence>
<feature type="signal peptide" evidence="2">
    <location>
        <begin position="1"/>
        <end position="20"/>
    </location>
</feature>
<keyword evidence="2" id="KW-0732">Signal</keyword>
<dbReference type="EMBL" id="JAOANI010000019">
    <property type="protein sequence ID" value="MCT7359558.1"/>
    <property type="molecule type" value="Genomic_DNA"/>
</dbReference>
<reference evidence="3" key="2">
    <citation type="submission" date="2022-08" db="EMBL/GenBank/DDBJ databases">
        <authorList>
            <person name="Dong C."/>
        </authorList>
    </citation>
    <scope>NUCLEOTIDE SEQUENCE</scope>
    <source>
        <strain evidence="3">59MF3M-4</strain>
    </source>
</reference>
<organism evidence="3 4">
    <name type="scientific">Thalassolituus pacificus</name>
    <dbReference type="NCBI Taxonomy" id="2975440"/>
    <lineage>
        <taxon>Bacteria</taxon>
        <taxon>Pseudomonadati</taxon>
        <taxon>Pseudomonadota</taxon>
        <taxon>Gammaproteobacteria</taxon>
        <taxon>Oceanospirillales</taxon>
        <taxon>Oceanospirillaceae</taxon>
        <taxon>Thalassolituus</taxon>
    </lineage>
</organism>
<evidence type="ECO:0000256" key="2">
    <source>
        <dbReference type="SAM" id="SignalP"/>
    </source>
</evidence>
<dbReference type="Gene3D" id="3.40.190.10">
    <property type="entry name" value="Periplasmic binding protein-like II"/>
    <property type="match status" value="2"/>
</dbReference>